<keyword evidence="4" id="KW-1185">Reference proteome</keyword>
<evidence type="ECO:0000256" key="1">
    <source>
        <dbReference type="ARBA" id="ARBA00006987"/>
    </source>
</evidence>
<evidence type="ECO:0000313" key="4">
    <source>
        <dbReference type="Proteomes" id="UP000469385"/>
    </source>
</evidence>
<evidence type="ECO:0000313" key="3">
    <source>
        <dbReference type="EMBL" id="MVQ30182.1"/>
    </source>
</evidence>
<dbReference type="RefSeq" id="WP_157398091.1">
    <property type="nucleotide sequence ID" value="NZ_WSEL01000003.1"/>
</dbReference>
<dbReference type="PANTHER" id="PTHR42928:SF5">
    <property type="entry name" value="BLR1237 PROTEIN"/>
    <property type="match status" value="1"/>
</dbReference>
<sequence>MQFTVRRLLAALAATAALGAIAPLASAQPAFPNRPLTLVVPFAPGGGTDSIARDLAKTLSERLGQPVVVDNRGGAGGALGADVVAKAKADGHVLLFATSTFATNAAVSPKLPYDPVKDFAPVAMIGRGPLLVVASRQLGATTLAQLVAAGKARPDGLNYCSAGEGSINHLAGEMFRQKSGLALTHVPFKGSGPATVELLAGRIDLFFATVPTILPHVRDSKLPVLAVTSARRSALFPDVPTMAEAGVPGFDVSTWWGILAPAGTPPAVVETLNRAVNDAAAADPVKGRLVHEGADPLRLTPAAFGQALAKELALWRSVASNPAMQLR</sequence>
<dbReference type="InterPro" id="IPR005064">
    <property type="entry name" value="BUG"/>
</dbReference>
<dbReference type="EMBL" id="WSEL01000003">
    <property type="protein sequence ID" value="MVQ30182.1"/>
    <property type="molecule type" value="Genomic_DNA"/>
</dbReference>
<gene>
    <name evidence="3" type="ORF">GON04_12030</name>
</gene>
<dbReference type="PIRSF" id="PIRSF017082">
    <property type="entry name" value="YflP"/>
    <property type="match status" value="1"/>
</dbReference>
<feature type="chain" id="PRO_5026934212" evidence="2">
    <location>
        <begin position="28"/>
        <end position="327"/>
    </location>
</feature>
<keyword evidence="2" id="KW-0732">Signal</keyword>
<dbReference type="AlphaFoldDB" id="A0A6N8IU00"/>
<dbReference type="InterPro" id="IPR042100">
    <property type="entry name" value="Bug_dom1"/>
</dbReference>
<name>A0A6N8IU00_9BURK</name>
<comment type="caution">
    <text evidence="3">The sequence shown here is derived from an EMBL/GenBank/DDBJ whole genome shotgun (WGS) entry which is preliminary data.</text>
</comment>
<dbReference type="PROSITE" id="PS51318">
    <property type="entry name" value="TAT"/>
    <property type="match status" value="1"/>
</dbReference>
<evidence type="ECO:0000256" key="2">
    <source>
        <dbReference type="SAM" id="SignalP"/>
    </source>
</evidence>
<accession>A0A6N8IU00</accession>
<feature type="signal peptide" evidence="2">
    <location>
        <begin position="1"/>
        <end position="27"/>
    </location>
</feature>
<proteinExistence type="inferred from homology"/>
<dbReference type="Pfam" id="PF03401">
    <property type="entry name" value="TctC"/>
    <property type="match status" value="1"/>
</dbReference>
<dbReference type="Proteomes" id="UP000469385">
    <property type="component" value="Unassembled WGS sequence"/>
</dbReference>
<protein>
    <submittedName>
        <fullName evidence="3">Tripartite tricarboxylate transporter substrate binding protein</fullName>
    </submittedName>
</protein>
<organism evidence="3 4">
    <name type="scientific">Ramlibacter pinisoli</name>
    <dbReference type="NCBI Taxonomy" id="2682844"/>
    <lineage>
        <taxon>Bacteria</taxon>
        <taxon>Pseudomonadati</taxon>
        <taxon>Pseudomonadota</taxon>
        <taxon>Betaproteobacteria</taxon>
        <taxon>Burkholderiales</taxon>
        <taxon>Comamonadaceae</taxon>
        <taxon>Ramlibacter</taxon>
    </lineage>
</organism>
<dbReference type="InterPro" id="IPR006311">
    <property type="entry name" value="TAT_signal"/>
</dbReference>
<reference evidence="3 4" key="1">
    <citation type="submission" date="2019-12" db="EMBL/GenBank/DDBJ databases">
        <authorList>
            <person name="Huq M.A."/>
        </authorList>
    </citation>
    <scope>NUCLEOTIDE SEQUENCE [LARGE SCALE GENOMIC DNA]</scope>
    <source>
        <strain evidence="3 4">MAH-25</strain>
    </source>
</reference>
<comment type="similarity">
    <text evidence="1">Belongs to the UPF0065 (bug) family.</text>
</comment>
<dbReference type="SUPFAM" id="SSF53850">
    <property type="entry name" value="Periplasmic binding protein-like II"/>
    <property type="match status" value="1"/>
</dbReference>
<dbReference type="CDD" id="cd13578">
    <property type="entry name" value="PBP2_Bug27"/>
    <property type="match status" value="1"/>
</dbReference>
<dbReference type="Gene3D" id="3.40.190.150">
    <property type="entry name" value="Bordetella uptake gene, domain 1"/>
    <property type="match status" value="1"/>
</dbReference>
<dbReference type="Gene3D" id="3.40.190.10">
    <property type="entry name" value="Periplasmic binding protein-like II"/>
    <property type="match status" value="1"/>
</dbReference>
<dbReference type="PANTHER" id="PTHR42928">
    <property type="entry name" value="TRICARBOXYLATE-BINDING PROTEIN"/>
    <property type="match status" value="1"/>
</dbReference>